<sequence>MSEVLYRKYRPQKFEDIVGEGHVVKVLRASVERERISHAYLFSGPRGTGKTSAARIFARAINCLNSDTICKEFLSAIALDLVEIDAASSRGIDEIRALKEAVEPLPFKSRYKVFIIDEVHMLTKEAFNALLKTLEEPPRHVIFILATTEIDKVLDTIISRTQHFEFRKIAEEELELALKKITEKEKIKIDSESLGILSVLAEGSLRDAQSMLDQVLSFSEGSVDATQVRDIFGLPSRERINGMVESFLRKDAKTSFKIVREAMAENMDSAALFKLLIRNFRFLIYLKIDREFEEELKKYISEAEMAFFKKITSEFEVNDMEKILIELNFAYSNLNWAYLPELPLELAILKISQI</sequence>
<evidence type="ECO:0000256" key="1">
    <source>
        <dbReference type="ARBA" id="ARBA00006360"/>
    </source>
</evidence>
<name>A0A0G0ZDJ7_9BACT</name>
<evidence type="ECO:0000256" key="6">
    <source>
        <dbReference type="ARBA" id="ARBA00022741"/>
    </source>
</evidence>
<evidence type="ECO:0000259" key="12">
    <source>
        <dbReference type="SMART" id="SM00382"/>
    </source>
</evidence>
<dbReference type="PANTHER" id="PTHR11669:SF0">
    <property type="entry name" value="PROTEIN STICHEL-LIKE 2"/>
    <property type="match status" value="1"/>
</dbReference>
<comment type="subunit">
    <text evidence="11">DNA polymerase III contains a core (composed of alpha, epsilon and theta chains) that associates with a tau subunit. This core dimerizes to form the POLIII' complex. PolIII' associates with the gamma complex (composed of gamma, delta, delta', psi and chi chains) and with the beta chain to form the complete DNA polymerase III complex.</text>
</comment>
<comment type="caution">
    <text evidence="13">The sequence shown here is derived from an EMBL/GenBank/DDBJ whole genome shotgun (WGS) entry which is preliminary data.</text>
</comment>
<dbReference type="Pfam" id="PF13177">
    <property type="entry name" value="DNA_pol3_delta2"/>
    <property type="match status" value="1"/>
</dbReference>
<evidence type="ECO:0000256" key="11">
    <source>
        <dbReference type="RuleBase" id="RU364063"/>
    </source>
</evidence>
<keyword evidence="4 11" id="KW-0235">DNA replication</keyword>
<dbReference type="PATRIC" id="fig|1618659.3.peg.758"/>
<dbReference type="Pfam" id="PF12169">
    <property type="entry name" value="DNA_pol3_gamma3"/>
    <property type="match status" value="1"/>
</dbReference>
<dbReference type="InterPro" id="IPR003593">
    <property type="entry name" value="AAA+_ATPase"/>
</dbReference>
<dbReference type="NCBIfam" id="TIGR01128">
    <property type="entry name" value="holA"/>
    <property type="match status" value="1"/>
</dbReference>
<dbReference type="InterPro" id="IPR005790">
    <property type="entry name" value="DNA_polIII_delta"/>
</dbReference>
<keyword evidence="8 11" id="KW-0067">ATP-binding</keyword>
<dbReference type="Proteomes" id="UP000034036">
    <property type="component" value="Unassembled WGS sequence"/>
</dbReference>
<evidence type="ECO:0000313" key="13">
    <source>
        <dbReference type="EMBL" id="KKS46764.1"/>
    </source>
</evidence>
<comment type="function">
    <text evidence="11">DNA polymerase III is a complex, multichain enzyme responsible for most of the replicative synthesis in bacteria. This DNA polymerase also exhibits 3' to 5' exonuclease activity.</text>
</comment>
<evidence type="ECO:0000256" key="8">
    <source>
        <dbReference type="ARBA" id="ARBA00022840"/>
    </source>
</evidence>
<comment type="similarity">
    <text evidence="1 11">Belongs to the DnaX/STICHEL family.</text>
</comment>
<reference evidence="13 14" key="1">
    <citation type="journal article" date="2015" name="Nature">
        <title>rRNA introns, odd ribosomes, and small enigmatic genomes across a large radiation of phyla.</title>
        <authorList>
            <person name="Brown C.T."/>
            <person name="Hug L.A."/>
            <person name="Thomas B.C."/>
            <person name="Sharon I."/>
            <person name="Castelle C.J."/>
            <person name="Singh A."/>
            <person name="Wilkins M.J."/>
            <person name="Williams K.H."/>
            <person name="Banfield J.F."/>
        </authorList>
    </citation>
    <scope>NUCLEOTIDE SEQUENCE [LARGE SCALE GENOMIC DNA]</scope>
</reference>
<dbReference type="PANTHER" id="PTHR11669">
    <property type="entry name" value="REPLICATION FACTOR C / DNA POLYMERASE III GAMMA-TAU SUBUNIT"/>
    <property type="match status" value="1"/>
</dbReference>
<keyword evidence="5" id="KW-0479">Metal-binding</keyword>
<keyword evidence="7" id="KW-0862">Zinc</keyword>
<dbReference type="EMBL" id="LCDF01000024">
    <property type="protein sequence ID" value="KKS46764.1"/>
    <property type="molecule type" value="Genomic_DNA"/>
</dbReference>
<dbReference type="GO" id="GO:0003887">
    <property type="term" value="F:DNA-directed DNA polymerase activity"/>
    <property type="evidence" value="ECO:0007669"/>
    <property type="project" value="UniProtKB-KW"/>
</dbReference>
<dbReference type="GO" id="GO:0006261">
    <property type="term" value="P:DNA-templated DNA replication"/>
    <property type="evidence" value="ECO:0007669"/>
    <property type="project" value="TreeGrafter"/>
</dbReference>
<gene>
    <name evidence="11" type="primary">dnaX</name>
    <name evidence="13" type="ORF">UV11_C0024G0008</name>
</gene>
<dbReference type="CDD" id="cd00009">
    <property type="entry name" value="AAA"/>
    <property type="match status" value="1"/>
</dbReference>
<dbReference type="GO" id="GO:0005524">
    <property type="term" value="F:ATP binding"/>
    <property type="evidence" value="ECO:0007669"/>
    <property type="project" value="UniProtKB-KW"/>
</dbReference>
<protein>
    <recommendedName>
        <fullName evidence="11">DNA polymerase III subunit gamma/tau</fullName>
        <ecNumber evidence="11">2.7.7.7</ecNumber>
    </recommendedName>
</protein>
<dbReference type="GO" id="GO:0009360">
    <property type="term" value="C:DNA polymerase III complex"/>
    <property type="evidence" value="ECO:0007669"/>
    <property type="project" value="InterPro"/>
</dbReference>
<dbReference type="STRING" id="1618659.UV11_C0024G0008"/>
<keyword evidence="2 11" id="KW-0808">Transferase</keyword>
<comment type="catalytic activity">
    <reaction evidence="10 11">
        <text>DNA(n) + a 2'-deoxyribonucleoside 5'-triphosphate = DNA(n+1) + diphosphate</text>
        <dbReference type="Rhea" id="RHEA:22508"/>
        <dbReference type="Rhea" id="RHEA-COMP:17339"/>
        <dbReference type="Rhea" id="RHEA-COMP:17340"/>
        <dbReference type="ChEBI" id="CHEBI:33019"/>
        <dbReference type="ChEBI" id="CHEBI:61560"/>
        <dbReference type="ChEBI" id="CHEBI:173112"/>
        <dbReference type="EC" id="2.7.7.7"/>
    </reaction>
</comment>
<accession>A0A0G0ZDJ7</accession>
<dbReference type="InterPro" id="IPR045085">
    <property type="entry name" value="HLD_clamp_pol_III_gamma_tau"/>
</dbReference>
<dbReference type="Pfam" id="PF22608">
    <property type="entry name" value="DNAX_ATPase_lid"/>
    <property type="match status" value="1"/>
</dbReference>
<dbReference type="GO" id="GO:0046872">
    <property type="term" value="F:metal ion binding"/>
    <property type="evidence" value="ECO:0007669"/>
    <property type="project" value="UniProtKB-KW"/>
</dbReference>
<dbReference type="InterPro" id="IPR001270">
    <property type="entry name" value="ClpA/B"/>
</dbReference>
<dbReference type="PRINTS" id="PR00300">
    <property type="entry name" value="CLPPROTEASEA"/>
</dbReference>
<dbReference type="EC" id="2.7.7.7" evidence="11"/>
<dbReference type="NCBIfam" id="TIGR02397">
    <property type="entry name" value="dnaX_nterm"/>
    <property type="match status" value="1"/>
</dbReference>
<dbReference type="GO" id="GO:0003677">
    <property type="term" value="F:DNA binding"/>
    <property type="evidence" value="ECO:0007669"/>
    <property type="project" value="InterPro"/>
</dbReference>
<feature type="domain" description="AAA+ ATPase" evidence="12">
    <location>
        <begin position="36"/>
        <end position="170"/>
    </location>
</feature>
<evidence type="ECO:0000256" key="3">
    <source>
        <dbReference type="ARBA" id="ARBA00022695"/>
    </source>
</evidence>
<dbReference type="InterPro" id="IPR050238">
    <property type="entry name" value="DNA_Rep/Repair_Clamp_Loader"/>
</dbReference>
<keyword evidence="3 11" id="KW-0548">Nucleotidyltransferase</keyword>
<keyword evidence="6 11" id="KW-0547">Nucleotide-binding</keyword>
<organism evidence="13 14">
    <name type="scientific">Candidatus Giovannonibacteria bacterium GW2011_GWF2_42_19</name>
    <dbReference type="NCBI Taxonomy" id="1618659"/>
    <lineage>
        <taxon>Bacteria</taxon>
        <taxon>Candidatus Giovannoniibacteriota</taxon>
    </lineage>
</organism>
<dbReference type="SUPFAM" id="SSF48019">
    <property type="entry name" value="post-AAA+ oligomerization domain-like"/>
    <property type="match status" value="1"/>
</dbReference>
<evidence type="ECO:0000256" key="2">
    <source>
        <dbReference type="ARBA" id="ARBA00022679"/>
    </source>
</evidence>
<dbReference type="InterPro" id="IPR027417">
    <property type="entry name" value="P-loop_NTPase"/>
</dbReference>
<dbReference type="InterPro" id="IPR012763">
    <property type="entry name" value="DNA_pol_III_sug/sutau_N"/>
</dbReference>
<evidence type="ECO:0000313" key="14">
    <source>
        <dbReference type="Proteomes" id="UP000034036"/>
    </source>
</evidence>
<evidence type="ECO:0000256" key="5">
    <source>
        <dbReference type="ARBA" id="ARBA00022723"/>
    </source>
</evidence>
<dbReference type="InterPro" id="IPR008921">
    <property type="entry name" value="DNA_pol3_clamp-load_cplx_C"/>
</dbReference>
<dbReference type="Gene3D" id="1.20.272.10">
    <property type="match status" value="1"/>
</dbReference>
<dbReference type="InterPro" id="IPR022754">
    <property type="entry name" value="DNA_pol_III_gamma-3"/>
</dbReference>
<keyword evidence="9 11" id="KW-0239">DNA-directed DNA polymerase</keyword>
<dbReference type="Gene3D" id="3.40.50.300">
    <property type="entry name" value="P-loop containing nucleotide triphosphate hydrolases"/>
    <property type="match status" value="1"/>
</dbReference>
<evidence type="ECO:0000256" key="4">
    <source>
        <dbReference type="ARBA" id="ARBA00022705"/>
    </source>
</evidence>
<dbReference type="FunFam" id="3.40.50.300:FF:000014">
    <property type="entry name" value="DNA polymerase III subunit gamma/tau"/>
    <property type="match status" value="1"/>
</dbReference>
<evidence type="ECO:0000256" key="7">
    <source>
        <dbReference type="ARBA" id="ARBA00022833"/>
    </source>
</evidence>
<evidence type="ECO:0000256" key="10">
    <source>
        <dbReference type="ARBA" id="ARBA00049244"/>
    </source>
</evidence>
<dbReference type="AlphaFoldDB" id="A0A0G0ZDJ7"/>
<evidence type="ECO:0000256" key="9">
    <source>
        <dbReference type="ARBA" id="ARBA00022932"/>
    </source>
</evidence>
<dbReference type="SUPFAM" id="SSF52540">
    <property type="entry name" value="P-loop containing nucleoside triphosphate hydrolases"/>
    <property type="match status" value="1"/>
</dbReference>
<dbReference type="Gene3D" id="1.10.8.60">
    <property type="match status" value="1"/>
</dbReference>
<dbReference type="SMART" id="SM00382">
    <property type="entry name" value="AAA"/>
    <property type="match status" value="1"/>
</dbReference>
<proteinExistence type="inferred from homology"/>